<dbReference type="Proteomes" id="UP000177067">
    <property type="component" value="Unassembled WGS sequence"/>
</dbReference>
<sequence>MNIMKINWFKSKFLPKIRKKIANLSKKVDKKSVLNCFRARMFLFSVAVFVLPFLVSLDQVSKPSFPVSDERKPLETIWVVATAYSSEVAQTDDTPCIPADGYDLCAHYDEYGEGNTIATNFLPLGAQVKIPELYGEKVFIVHDRMNKRYGQGRIDIWMPSRAEAKAFGVKRLKIEYYGGSRWRIVSN</sequence>
<reference evidence="1 2" key="1">
    <citation type="journal article" date="2016" name="Nat. Commun.">
        <title>Thousands of microbial genomes shed light on interconnected biogeochemical processes in an aquifer system.</title>
        <authorList>
            <person name="Anantharaman K."/>
            <person name="Brown C.T."/>
            <person name="Hug L.A."/>
            <person name="Sharon I."/>
            <person name="Castelle C.J."/>
            <person name="Probst A.J."/>
            <person name="Thomas B.C."/>
            <person name="Singh A."/>
            <person name="Wilkins M.J."/>
            <person name="Karaoz U."/>
            <person name="Brodie E.L."/>
            <person name="Williams K.H."/>
            <person name="Hubbard S.S."/>
            <person name="Banfield J.F."/>
        </authorList>
    </citation>
    <scope>NUCLEOTIDE SEQUENCE [LARGE SCALE GENOMIC DNA]</scope>
</reference>
<accession>A0A1F6LKK9</accession>
<evidence type="ECO:0008006" key="3">
    <source>
        <dbReference type="Google" id="ProtNLM"/>
    </source>
</evidence>
<organism evidence="1 2">
    <name type="scientific">Candidatus Magasanikbacteria bacterium RIFCSPHIGHO2_01_FULL_33_34</name>
    <dbReference type="NCBI Taxonomy" id="1798671"/>
    <lineage>
        <taxon>Bacteria</taxon>
        <taxon>Candidatus Magasanikiibacteriota</taxon>
    </lineage>
</organism>
<gene>
    <name evidence="1" type="ORF">A2725_02515</name>
</gene>
<protein>
    <recommendedName>
        <fullName evidence="3">3D domain-containing protein</fullName>
    </recommendedName>
</protein>
<comment type="caution">
    <text evidence="1">The sequence shown here is derived from an EMBL/GenBank/DDBJ whole genome shotgun (WGS) entry which is preliminary data.</text>
</comment>
<name>A0A1F6LKK9_9BACT</name>
<proteinExistence type="predicted"/>
<dbReference type="AlphaFoldDB" id="A0A1F6LKK9"/>
<evidence type="ECO:0000313" key="1">
    <source>
        <dbReference type="EMBL" id="OGH59865.1"/>
    </source>
</evidence>
<evidence type="ECO:0000313" key="2">
    <source>
        <dbReference type="Proteomes" id="UP000177067"/>
    </source>
</evidence>
<dbReference type="EMBL" id="MFPS01000006">
    <property type="protein sequence ID" value="OGH59865.1"/>
    <property type="molecule type" value="Genomic_DNA"/>
</dbReference>
<dbReference type="CDD" id="cd22784">
    <property type="entry name" value="DPBB_MltA_YuiC-like"/>
    <property type="match status" value="1"/>
</dbReference>